<feature type="domain" description="DNA2/NAM7 helicase helicase" evidence="7">
    <location>
        <begin position="327"/>
        <end position="487"/>
    </location>
</feature>
<dbReference type="InterPro" id="IPR041677">
    <property type="entry name" value="DNA2/NAM7_AAA_11"/>
</dbReference>
<accession>A0A1M4WIQ0</accession>
<dbReference type="STRING" id="112248.SAMN05444392_103241"/>
<dbReference type="GO" id="GO:0043139">
    <property type="term" value="F:5'-3' DNA helicase activity"/>
    <property type="evidence" value="ECO:0007669"/>
    <property type="project" value="TreeGrafter"/>
</dbReference>
<dbReference type="Pfam" id="PF13086">
    <property type="entry name" value="AAA_11"/>
    <property type="match status" value="2"/>
</dbReference>
<feature type="domain" description="DNA2/NAM7 helicase-like C-terminal" evidence="8">
    <location>
        <begin position="1095"/>
        <end position="1268"/>
    </location>
</feature>
<dbReference type="GO" id="GO:0016787">
    <property type="term" value="F:hydrolase activity"/>
    <property type="evidence" value="ECO:0007669"/>
    <property type="project" value="UniProtKB-KW"/>
</dbReference>
<dbReference type="Pfam" id="PF18741">
    <property type="entry name" value="MTES_1575"/>
    <property type="match status" value="1"/>
</dbReference>
<feature type="coiled-coil region" evidence="6">
    <location>
        <begin position="433"/>
        <end position="463"/>
    </location>
</feature>
<keyword evidence="5" id="KW-0067">ATP-binding</keyword>
<dbReference type="PANTHER" id="PTHR43788">
    <property type="entry name" value="DNA2/NAM7 HELICASE FAMILY MEMBER"/>
    <property type="match status" value="1"/>
</dbReference>
<dbReference type="Gene3D" id="3.40.50.300">
    <property type="entry name" value="P-loop containing nucleotide triphosphate hydrolases"/>
    <property type="match status" value="3"/>
</dbReference>
<feature type="domain" description="Restriction endonuclease type II-like" evidence="9">
    <location>
        <begin position="1313"/>
        <end position="1399"/>
    </location>
</feature>
<dbReference type="OrthoDB" id="9757917at2"/>
<keyword evidence="6" id="KW-0175">Coiled coil</keyword>
<dbReference type="RefSeq" id="WP_073154326.1">
    <property type="nucleotide sequence ID" value="NZ_FQVL01000003.1"/>
</dbReference>
<evidence type="ECO:0000256" key="3">
    <source>
        <dbReference type="ARBA" id="ARBA00022801"/>
    </source>
</evidence>
<dbReference type="Pfam" id="PF13087">
    <property type="entry name" value="AAA_12"/>
    <property type="match status" value="1"/>
</dbReference>
<dbReference type="Proteomes" id="UP000184476">
    <property type="component" value="Unassembled WGS sequence"/>
</dbReference>
<dbReference type="InterPro" id="IPR047187">
    <property type="entry name" value="SF1_C_Upf1"/>
</dbReference>
<evidence type="ECO:0000256" key="6">
    <source>
        <dbReference type="SAM" id="Coils"/>
    </source>
</evidence>
<keyword evidence="3" id="KW-0378">Hydrolase</keyword>
<evidence type="ECO:0000256" key="5">
    <source>
        <dbReference type="ARBA" id="ARBA00022840"/>
    </source>
</evidence>
<sequence>MNEIRVKVRQVFRYLLEVRKAWDKPYFHLNEYEHCWWQEELEGWAGIEWGERVEDAWMKVYRPESIHPLSIPDSLQDVVTNWQDPHESPTLMKGKEAQDHEFQEWVEMNWKPWAGKVNATKQTKQLYDSLFALYQRLDDESATIEIAFAHGLVQWKTEKQDISRHLFITPLEVMFDPEQGIFSLYQTSKGTYLDGAWLTHIDELEKTAIYEWMDQWEQDSFQPRNEFELKKHLSTVAQLLGEKSVLRPTYRALKELESSPILAFSPALIVRKKGHSLWQRELEKIIQQLENGLSIPSPLQQIVSEEILTPEKGSSLKQPLLFPLPANDQQKEIVTKLNQSSGVVVQGPPGTGKSHTIANLISHLLAQGKRVLVTSEKEQALRVLQEMIPSEIAALSVSLLGSDSQSLGQLDDSIRQIVENLETKEPKVIETKIDKWQKRLAEIQTEKKALKQQIVARSQLEEQPIGLTNPSMIPQEATKWLKDHKEQHWIPDVIPFQTEEPLNEQEKEQLVDGLNRFHPDVWKDYQQNRPKTADLLTPTAFERMIQEYEQATEEKQGKESLIHHWNINVPLSSSLDSAIKTTNEAIFKLRTFSSQRWKIMILKDIVAGGDRLHNWEEFLDDGRERLSVINDLQKNLMEYEIKLPIDRKHGLIREDLLTVLERMEENKNTGWMFQHLFGRKLGYIFKECFINDIPPRHEDDIRLLIDYIDWRDLLSRFVLRWNRMMEFVDGPFIEADNHRLFVEITEQLDEIEQLLNWNAEWVLPLHQWVQDLGVPSADWTHIDWFQQFSKGLYACKTYLKWKQVDQYYQQLVEKLTAGKESGGAHPVWGQLEEACLQKDVDKWRAAYQQIQEREQVQNDFEAFHVLLSKLKLICPQWVQQFVTERKEKDRVVWPTDWSDAWLAAQLRTWVDEYRALPSIDQMEEELLALETKELQITRHLVAEMAWQEMLSHITPEQKRSLISWFQNIKKIGKGTGKYADKYRSEASRDMKRCQEAIPVWIMPLHRVIETMELTEQRFDVVIVDESSQSNLFALCGLMRGEKVVIVGDDKQISPEAIGFDRQLNHELMERYLKGVPQMAQFEIMTSLYDLSSRVFTSKIMLKEHFRSVPDIIQFSNQQFYDNQLELLRVPTKDELFEEPLVSVHVTDGKRSSGTKMLNIPEAEAIVEKIVACCNDERYKHKTMGVISLMRSDQAKWIENQLRQRIGEAELLRRKLICGDPYRFQGDERDVIFLSLVVTEEGSRSVLNKETDRRRFNVAASRARDQLFLFHSISLSSLHPNCMRARLLQHVQDHRAVHAGIKEEIPYFDHSMIQEIYQWLDQRGYQVRTGTPYGDLIVEGGRARLAIHCLYEAWVNQGEWQNDWSKKRILKQMGWSFYHILAGDFHLNESEILTQLEQRIKELGIEPSEEKLSRNEYAQEFVATTTNYF</sequence>
<evidence type="ECO:0000313" key="10">
    <source>
        <dbReference type="EMBL" id="SHE81129.1"/>
    </source>
</evidence>
<dbReference type="PANTHER" id="PTHR43788:SF8">
    <property type="entry name" value="DNA-BINDING PROTEIN SMUBP-2"/>
    <property type="match status" value="1"/>
</dbReference>
<dbReference type="InterPro" id="IPR049468">
    <property type="entry name" value="Restrct_endonuc-II-like_dom"/>
</dbReference>
<dbReference type="CDD" id="cd18808">
    <property type="entry name" value="SF1_C_Upf1"/>
    <property type="match status" value="1"/>
</dbReference>
<evidence type="ECO:0000259" key="8">
    <source>
        <dbReference type="Pfam" id="PF13087"/>
    </source>
</evidence>
<evidence type="ECO:0000256" key="4">
    <source>
        <dbReference type="ARBA" id="ARBA00022806"/>
    </source>
</evidence>
<keyword evidence="4" id="KW-0347">Helicase</keyword>
<evidence type="ECO:0000259" key="9">
    <source>
        <dbReference type="Pfam" id="PF18741"/>
    </source>
</evidence>
<evidence type="ECO:0000259" key="7">
    <source>
        <dbReference type="Pfam" id="PF13086"/>
    </source>
</evidence>
<comment type="similarity">
    <text evidence="1">Belongs to the DNA2/NAM7 helicase family.</text>
</comment>
<proteinExistence type="inferred from homology"/>
<evidence type="ECO:0000313" key="11">
    <source>
        <dbReference type="Proteomes" id="UP000184476"/>
    </source>
</evidence>
<dbReference type="InterPro" id="IPR050534">
    <property type="entry name" value="Coronavir_polyprotein_1ab"/>
</dbReference>
<evidence type="ECO:0000256" key="1">
    <source>
        <dbReference type="ARBA" id="ARBA00007913"/>
    </source>
</evidence>
<dbReference type="GO" id="GO:0005524">
    <property type="term" value="F:ATP binding"/>
    <property type="evidence" value="ECO:0007669"/>
    <property type="project" value="UniProtKB-KW"/>
</dbReference>
<keyword evidence="2" id="KW-0547">Nucleotide-binding</keyword>
<name>A0A1M4WIQ0_9BACL</name>
<dbReference type="EMBL" id="FQVL01000003">
    <property type="protein sequence ID" value="SHE81129.1"/>
    <property type="molecule type" value="Genomic_DNA"/>
</dbReference>
<organism evidence="10 11">
    <name type="scientific">Seinonella peptonophila</name>
    <dbReference type="NCBI Taxonomy" id="112248"/>
    <lineage>
        <taxon>Bacteria</taxon>
        <taxon>Bacillati</taxon>
        <taxon>Bacillota</taxon>
        <taxon>Bacilli</taxon>
        <taxon>Bacillales</taxon>
        <taxon>Thermoactinomycetaceae</taxon>
        <taxon>Seinonella</taxon>
    </lineage>
</organism>
<dbReference type="InterPro" id="IPR041679">
    <property type="entry name" value="DNA2/NAM7-like_C"/>
</dbReference>
<protein>
    <submittedName>
        <fullName evidence="10">AAA domain-containing protein</fullName>
    </submittedName>
</protein>
<reference evidence="10 11" key="1">
    <citation type="submission" date="2016-11" db="EMBL/GenBank/DDBJ databases">
        <authorList>
            <person name="Jaros S."/>
            <person name="Januszkiewicz K."/>
            <person name="Wedrychowicz H."/>
        </authorList>
    </citation>
    <scope>NUCLEOTIDE SEQUENCE [LARGE SCALE GENOMIC DNA]</scope>
    <source>
        <strain evidence="10 11">DSM 44666</strain>
    </source>
</reference>
<gene>
    <name evidence="10" type="ORF">SAMN05444392_103241</name>
</gene>
<feature type="domain" description="DNA2/NAM7 helicase helicase" evidence="7">
    <location>
        <begin position="1010"/>
        <end position="1054"/>
    </location>
</feature>
<evidence type="ECO:0000256" key="2">
    <source>
        <dbReference type="ARBA" id="ARBA00022741"/>
    </source>
</evidence>
<keyword evidence="11" id="KW-1185">Reference proteome</keyword>
<dbReference type="InterPro" id="IPR027417">
    <property type="entry name" value="P-loop_NTPase"/>
</dbReference>
<dbReference type="SUPFAM" id="SSF52540">
    <property type="entry name" value="P-loop containing nucleoside triphosphate hydrolases"/>
    <property type="match status" value="1"/>
</dbReference>